<protein>
    <recommendedName>
        <fullName evidence="3">Phosphocarrier protein HPr</fullName>
    </recommendedName>
</protein>
<name>A1HLX2_9FIRM</name>
<feature type="domain" description="HPr" evidence="6">
    <location>
        <begin position="2"/>
        <end position="87"/>
    </location>
</feature>
<keyword evidence="7" id="KW-0808">Transferase</keyword>
<dbReference type="GO" id="GO:0009401">
    <property type="term" value="P:phosphoenolpyruvate-dependent sugar phosphotransferase system"/>
    <property type="evidence" value="ECO:0007669"/>
    <property type="project" value="UniProtKB-KW"/>
</dbReference>
<dbReference type="Gene3D" id="3.30.1340.10">
    <property type="entry name" value="HPr-like"/>
    <property type="match status" value="1"/>
</dbReference>
<evidence type="ECO:0000256" key="2">
    <source>
        <dbReference type="ARBA" id="ARBA00004496"/>
    </source>
</evidence>
<accession>A1HLX2</accession>
<dbReference type="eggNOG" id="COG1925">
    <property type="taxonomic scope" value="Bacteria"/>
</dbReference>
<dbReference type="CDD" id="cd00367">
    <property type="entry name" value="PTS-HPr_like"/>
    <property type="match status" value="1"/>
</dbReference>
<evidence type="ECO:0000313" key="7">
    <source>
        <dbReference type="EMBL" id="EAX48825.1"/>
    </source>
</evidence>
<dbReference type="NCBIfam" id="TIGR01003">
    <property type="entry name" value="PTS_HPr_family"/>
    <property type="match status" value="1"/>
</dbReference>
<dbReference type="AlphaFoldDB" id="A1HLX2"/>
<dbReference type="PRINTS" id="PR00107">
    <property type="entry name" value="PHOSPHOCPHPR"/>
</dbReference>
<dbReference type="InterPro" id="IPR000032">
    <property type="entry name" value="HPr-like"/>
</dbReference>
<keyword evidence="5" id="KW-0598">Phosphotransferase system</keyword>
<dbReference type="PANTHER" id="PTHR33705:SF2">
    <property type="entry name" value="PHOSPHOCARRIER PROTEIN NPR"/>
    <property type="match status" value="1"/>
</dbReference>
<dbReference type="RefSeq" id="WP_007288032.1">
    <property type="nucleotide sequence ID" value="NZ_AAWL01000001.1"/>
</dbReference>
<reference evidence="7 8" key="2">
    <citation type="submission" date="2007-01" db="EMBL/GenBank/DDBJ databases">
        <title>Sequencing of the draft genome and assembly of Thermosinus carboxydivorans Nor1.</title>
        <authorList>
            <consortium name="US DOE Joint Genome Institute (JGI-PGF)"/>
            <person name="Copeland A."/>
            <person name="Lucas S."/>
            <person name="Lapidus A."/>
            <person name="Barry K."/>
            <person name="Glavina del Rio T."/>
            <person name="Dalin E."/>
            <person name="Tice H."/>
            <person name="Bruce D."/>
            <person name="Pitluck S."/>
            <person name="Richardson P."/>
        </authorList>
    </citation>
    <scope>NUCLEOTIDE SEQUENCE [LARGE SCALE GENOMIC DNA]</scope>
    <source>
        <strain evidence="7 8">Nor1</strain>
    </source>
</reference>
<evidence type="ECO:0000256" key="3">
    <source>
        <dbReference type="ARBA" id="ARBA00020422"/>
    </source>
</evidence>
<dbReference type="Proteomes" id="UP000005139">
    <property type="component" value="Unassembled WGS sequence"/>
</dbReference>
<evidence type="ECO:0000256" key="1">
    <source>
        <dbReference type="ARBA" id="ARBA00003681"/>
    </source>
</evidence>
<dbReference type="InterPro" id="IPR001020">
    <property type="entry name" value="PTS_HPr_His_P_site"/>
</dbReference>
<proteinExistence type="predicted"/>
<gene>
    <name evidence="7" type="ORF">TcarDRAFT_2514</name>
</gene>
<sequence length="87" mass="9203">MMIERTVMLKNANGLHARPAALLVQKASAFPCEITLRKGDKQANAKSIMSVIALGIGPNEQLTIVAAGEQAAEALQVIGDFLEALTE</sequence>
<evidence type="ECO:0000259" key="6">
    <source>
        <dbReference type="PROSITE" id="PS51350"/>
    </source>
</evidence>
<dbReference type="InterPro" id="IPR035895">
    <property type="entry name" value="HPr-like_sf"/>
</dbReference>
<dbReference type="InterPro" id="IPR002114">
    <property type="entry name" value="PTS_HPr_Ser_P_site"/>
</dbReference>
<reference evidence="7 8" key="1">
    <citation type="submission" date="2007-01" db="EMBL/GenBank/DDBJ databases">
        <title>Annotation of the draft genome assembly of Thermosinus carboxydivorans Nor1.</title>
        <authorList>
            <consortium name="US DOE Joint Genome Institute (JGI-ORNL)"/>
            <person name="Larimer F."/>
            <person name="Land M."/>
            <person name="Hauser L."/>
        </authorList>
    </citation>
    <scope>NUCLEOTIDE SEQUENCE [LARGE SCALE GENOMIC DNA]</scope>
    <source>
        <strain evidence="7 8">Nor1</strain>
    </source>
</reference>
<dbReference type="PROSITE" id="PS00589">
    <property type="entry name" value="PTS_HPR_SER"/>
    <property type="match status" value="1"/>
</dbReference>
<dbReference type="PANTHER" id="PTHR33705">
    <property type="entry name" value="PHOSPHOCARRIER PROTEIN HPR"/>
    <property type="match status" value="1"/>
</dbReference>
<keyword evidence="8" id="KW-1185">Reference proteome</keyword>
<evidence type="ECO:0000256" key="5">
    <source>
        <dbReference type="ARBA" id="ARBA00022683"/>
    </source>
</evidence>
<evidence type="ECO:0000256" key="4">
    <source>
        <dbReference type="ARBA" id="ARBA00022490"/>
    </source>
</evidence>
<comment type="caution">
    <text evidence="7">The sequence shown here is derived from an EMBL/GenBank/DDBJ whole genome shotgun (WGS) entry which is preliminary data.</text>
</comment>
<dbReference type="InterPro" id="IPR050399">
    <property type="entry name" value="HPr"/>
</dbReference>
<comment type="subcellular location">
    <subcellularLocation>
        <location evidence="2">Cytoplasm</location>
    </subcellularLocation>
</comment>
<dbReference type="EMBL" id="AAWL01000001">
    <property type="protein sequence ID" value="EAX48825.1"/>
    <property type="molecule type" value="Genomic_DNA"/>
</dbReference>
<dbReference type="Pfam" id="PF00381">
    <property type="entry name" value="PTS-HPr"/>
    <property type="match status" value="1"/>
</dbReference>
<dbReference type="SUPFAM" id="SSF55594">
    <property type="entry name" value="HPr-like"/>
    <property type="match status" value="1"/>
</dbReference>
<dbReference type="PROSITE" id="PS51350">
    <property type="entry name" value="PTS_HPR_DOM"/>
    <property type="match status" value="1"/>
</dbReference>
<keyword evidence="4" id="KW-0963">Cytoplasm</keyword>
<organism evidence="7 8">
    <name type="scientific">Thermosinus carboxydivorans Nor1</name>
    <dbReference type="NCBI Taxonomy" id="401526"/>
    <lineage>
        <taxon>Bacteria</taxon>
        <taxon>Bacillati</taxon>
        <taxon>Bacillota</taxon>
        <taxon>Negativicutes</taxon>
        <taxon>Selenomonadales</taxon>
        <taxon>Sporomusaceae</taxon>
        <taxon>Thermosinus</taxon>
    </lineage>
</organism>
<dbReference type="PROSITE" id="PS00369">
    <property type="entry name" value="PTS_HPR_HIS"/>
    <property type="match status" value="1"/>
</dbReference>
<dbReference type="GO" id="GO:0005737">
    <property type="term" value="C:cytoplasm"/>
    <property type="evidence" value="ECO:0007669"/>
    <property type="project" value="UniProtKB-SubCell"/>
</dbReference>
<dbReference type="GO" id="GO:0016740">
    <property type="term" value="F:transferase activity"/>
    <property type="evidence" value="ECO:0007669"/>
    <property type="project" value="UniProtKB-KW"/>
</dbReference>
<evidence type="ECO:0000313" key="8">
    <source>
        <dbReference type="Proteomes" id="UP000005139"/>
    </source>
</evidence>
<comment type="function">
    <text evidence="1">General (non sugar-specific) component of the phosphoenolpyruvate-dependent sugar phosphotransferase system (sugar PTS). This major carbohydrate active-transport system catalyzes the phosphorylation of incoming sugar substrates concomitantly with their translocation across the cell membrane. The phosphoryl group from phosphoenolpyruvate (PEP) is transferred to the phosphoryl carrier protein HPr by enzyme I. Phospho-HPr then transfers it to the PTS EIIA domain.</text>
</comment>